<dbReference type="GO" id="GO:0030170">
    <property type="term" value="F:pyridoxal phosphate binding"/>
    <property type="evidence" value="ECO:0007669"/>
    <property type="project" value="InterPro"/>
</dbReference>
<dbReference type="InterPro" id="IPR015421">
    <property type="entry name" value="PyrdxlP-dep_Trfase_major"/>
</dbReference>
<dbReference type="SUPFAM" id="SSF53383">
    <property type="entry name" value="PLP-dependent transferases"/>
    <property type="match status" value="1"/>
</dbReference>
<dbReference type="GO" id="GO:0004758">
    <property type="term" value="F:serine C-palmitoyltransferase activity"/>
    <property type="evidence" value="ECO:0007669"/>
    <property type="project" value="TreeGrafter"/>
</dbReference>
<dbReference type="Proteomes" id="UP000823405">
    <property type="component" value="Unassembled WGS sequence"/>
</dbReference>
<evidence type="ECO:0000256" key="2">
    <source>
        <dbReference type="ARBA" id="ARBA00004760"/>
    </source>
</evidence>
<evidence type="ECO:0000256" key="3">
    <source>
        <dbReference type="ARBA" id="ARBA00004991"/>
    </source>
</evidence>
<gene>
    <name evidence="12" type="primary">LCB1_1</name>
    <name evidence="12" type="ORF">BGZ97_003549</name>
</gene>
<dbReference type="GO" id="GO:0016020">
    <property type="term" value="C:membrane"/>
    <property type="evidence" value="ECO:0007669"/>
    <property type="project" value="GOC"/>
</dbReference>
<dbReference type="GO" id="GO:0046513">
    <property type="term" value="P:ceramide biosynthetic process"/>
    <property type="evidence" value="ECO:0007669"/>
    <property type="project" value="TreeGrafter"/>
</dbReference>
<dbReference type="InterPro" id="IPR004839">
    <property type="entry name" value="Aminotransferase_I/II_large"/>
</dbReference>
<organism evidence="12 13">
    <name type="scientific">Linnemannia gamsii</name>
    <dbReference type="NCBI Taxonomy" id="64522"/>
    <lineage>
        <taxon>Eukaryota</taxon>
        <taxon>Fungi</taxon>
        <taxon>Fungi incertae sedis</taxon>
        <taxon>Mucoromycota</taxon>
        <taxon>Mortierellomycotina</taxon>
        <taxon>Mortierellomycetes</taxon>
        <taxon>Mortierellales</taxon>
        <taxon>Mortierellaceae</taxon>
        <taxon>Linnemannia</taxon>
    </lineage>
</organism>
<comment type="similarity">
    <text evidence="4">Belongs to the class-II pyridoxal-phosphate-dependent aminotransferase family.</text>
</comment>
<comment type="caution">
    <text evidence="12">The sequence shown here is derived from an EMBL/GenBank/DDBJ whole genome shotgun (WGS) entry which is preliminary data.</text>
</comment>
<keyword evidence="6" id="KW-0808">Transferase</keyword>
<evidence type="ECO:0000256" key="9">
    <source>
        <dbReference type="ARBA" id="ARBA00023098"/>
    </source>
</evidence>
<dbReference type="InterPro" id="IPR015422">
    <property type="entry name" value="PyrdxlP-dep_Trfase_small"/>
</dbReference>
<dbReference type="Pfam" id="PF00155">
    <property type="entry name" value="Aminotran_1_2"/>
    <property type="match status" value="1"/>
</dbReference>
<dbReference type="EC" id="2.3.1.50" evidence="5"/>
<comment type="pathway">
    <text evidence="2">Lipid metabolism; sphingolipid metabolism.</text>
</comment>
<proteinExistence type="inferred from homology"/>
<dbReference type="GO" id="GO:0005783">
    <property type="term" value="C:endoplasmic reticulum"/>
    <property type="evidence" value="ECO:0007669"/>
    <property type="project" value="TreeGrafter"/>
</dbReference>
<dbReference type="PANTHER" id="PTHR13693">
    <property type="entry name" value="CLASS II AMINOTRANSFERASE/8-AMINO-7-OXONONANOATE SYNTHASE"/>
    <property type="match status" value="1"/>
</dbReference>
<accession>A0A9P6QVI4</accession>
<dbReference type="OrthoDB" id="3168162at2759"/>
<dbReference type="AlphaFoldDB" id="A0A9P6QVI4"/>
<keyword evidence="7" id="KW-0663">Pyridoxal phosphate</keyword>
<dbReference type="InterPro" id="IPR050087">
    <property type="entry name" value="AON_synthase_class-II"/>
</dbReference>
<reference evidence="12" key="1">
    <citation type="journal article" date="2020" name="Fungal Divers.">
        <title>Resolving the Mortierellaceae phylogeny through synthesis of multi-gene phylogenetics and phylogenomics.</title>
        <authorList>
            <person name="Vandepol N."/>
            <person name="Liber J."/>
            <person name="Desiro A."/>
            <person name="Na H."/>
            <person name="Kennedy M."/>
            <person name="Barry K."/>
            <person name="Grigoriev I.V."/>
            <person name="Miller A.N."/>
            <person name="O'Donnell K."/>
            <person name="Stajich J.E."/>
            <person name="Bonito G."/>
        </authorList>
    </citation>
    <scope>NUCLEOTIDE SEQUENCE</scope>
    <source>
        <strain evidence="12">NVP60</strain>
    </source>
</reference>
<feature type="domain" description="Aminotransferase class I/classII large" evidence="11">
    <location>
        <begin position="2"/>
        <end position="320"/>
    </location>
</feature>
<evidence type="ECO:0000256" key="8">
    <source>
        <dbReference type="ARBA" id="ARBA00022919"/>
    </source>
</evidence>
<dbReference type="PANTHER" id="PTHR13693:SF2">
    <property type="entry name" value="SERINE PALMITOYLTRANSFERASE 1"/>
    <property type="match status" value="1"/>
</dbReference>
<evidence type="ECO:0000259" key="11">
    <source>
        <dbReference type="Pfam" id="PF00155"/>
    </source>
</evidence>
<evidence type="ECO:0000313" key="12">
    <source>
        <dbReference type="EMBL" id="KAG0299771.1"/>
    </source>
</evidence>
<sequence length="332" mass="36562">VHINLEKDIARFLGTEKAIIYSQNFSTISSVIAAFSKRGDIIVADDGCNFAIQKGTQISRSNIKWFKHNDMADLERVLESIKKETSASKKRPLTRRFIVTEGLFQNFGDIAPLDKIMELKEKYKYRVILDECNSFGILGKNGRGLTEVFNISPKRVDMIIGSMATALSGTGGFCAGSKEVVEHQRLSGQAFVFSASMPAMLAVCASEAIKILETPEKGNKLLKDMTDNAAAFRNVVVSAPQAIEVSSDVGMLSAAGITTRDEEKYLLQEIVDEVAVKDGLLITRAKYVENQEMFLPRPSIRISMSATHARKDVEKAAQAIKASFVKAISKRK</sequence>
<evidence type="ECO:0000256" key="1">
    <source>
        <dbReference type="ARBA" id="ARBA00001933"/>
    </source>
</evidence>
<keyword evidence="10" id="KW-0012">Acyltransferase</keyword>
<dbReference type="Gene3D" id="3.90.1150.10">
    <property type="entry name" value="Aspartate Aminotransferase, domain 1"/>
    <property type="match status" value="1"/>
</dbReference>
<evidence type="ECO:0000313" key="13">
    <source>
        <dbReference type="Proteomes" id="UP000823405"/>
    </source>
</evidence>
<evidence type="ECO:0000256" key="4">
    <source>
        <dbReference type="ARBA" id="ARBA00008392"/>
    </source>
</evidence>
<dbReference type="InterPro" id="IPR015424">
    <property type="entry name" value="PyrdxlP-dep_Trfase"/>
</dbReference>
<protein>
    <recommendedName>
        <fullName evidence="5">serine C-palmitoyltransferase</fullName>
        <ecNumber evidence="5">2.3.1.50</ecNumber>
    </recommendedName>
</protein>
<evidence type="ECO:0000256" key="5">
    <source>
        <dbReference type="ARBA" id="ARBA00013220"/>
    </source>
</evidence>
<keyword evidence="9" id="KW-0443">Lipid metabolism</keyword>
<dbReference type="Gene3D" id="3.40.640.10">
    <property type="entry name" value="Type I PLP-dependent aspartate aminotransferase-like (Major domain)"/>
    <property type="match status" value="1"/>
</dbReference>
<dbReference type="GO" id="GO:0046512">
    <property type="term" value="P:sphingosine biosynthetic process"/>
    <property type="evidence" value="ECO:0007669"/>
    <property type="project" value="TreeGrafter"/>
</dbReference>
<keyword evidence="8" id="KW-0746">Sphingolipid metabolism</keyword>
<comment type="pathway">
    <text evidence="3">Sphingolipid metabolism.</text>
</comment>
<evidence type="ECO:0000256" key="6">
    <source>
        <dbReference type="ARBA" id="ARBA00022679"/>
    </source>
</evidence>
<feature type="non-terminal residue" evidence="12">
    <location>
        <position position="332"/>
    </location>
</feature>
<evidence type="ECO:0000256" key="7">
    <source>
        <dbReference type="ARBA" id="ARBA00022898"/>
    </source>
</evidence>
<evidence type="ECO:0000256" key="10">
    <source>
        <dbReference type="ARBA" id="ARBA00023315"/>
    </source>
</evidence>
<dbReference type="EMBL" id="JAAAIN010001846">
    <property type="protein sequence ID" value="KAG0299771.1"/>
    <property type="molecule type" value="Genomic_DNA"/>
</dbReference>
<comment type="cofactor">
    <cofactor evidence="1">
        <name>pyridoxal 5'-phosphate</name>
        <dbReference type="ChEBI" id="CHEBI:597326"/>
    </cofactor>
</comment>
<keyword evidence="13" id="KW-1185">Reference proteome</keyword>
<name>A0A9P6QVI4_9FUNG</name>